<gene>
    <name evidence="1" type="ORF">KEBURONENSIS_01962</name>
    <name evidence="2" type="ORF">KEBURONENSIS_01970</name>
</gene>
<dbReference type="Proteomes" id="UP000215450">
    <property type="component" value="Unassembled WGS sequence"/>
</dbReference>
<dbReference type="EMBL" id="FXUV01000055">
    <property type="protein sequence ID" value="SMQ13296.1"/>
    <property type="molecule type" value="Genomic_DNA"/>
</dbReference>
<protein>
    <submittedName>
        <fullName evidence="1">Uncharacterized protein</fullName>
    </submittedName>
</protein>
<evidence type="ECO:0000313" key="3">
    <source>
        <dbReference type="Proteomes" id="UP000215450"/>
    </source>
</evidence>
<reference evidence="2 3" key="2">
    <citation type="submission" date="2017-06" db="EMBL/GenBank/DDBJ databases">
        <authorList>
            <person name="Kim H.J."/>
            <person name="Triplett B.A."/>
        </authorList>
    </citation>
    <scope>NUCLEOTIDE SEQUENCE [LARGE SCALE GENOMIC DNA]</scope>
    <source>
        <strain evidence="2">Kingella_eburonensis</strain>
    </source>
</reference>
<sequence length="60" mass="6806">MPLNVSRECESLNELADARGETVIFWAVDTVGKYKDCAEKQRAVVQMYQSVKQVLENGKE</sequence>
<name>A0A238HJE8_9NEIS</name>
<accession>A0A238HJE8</accession>
<reference evidence="1" key="1">
    <citation type="submission" date="2017-05" db="EMBL/GenBank/DDBJ databases">
        <authorList>
            <person name="Song R."/>
            <person name="Chenine A.L."/>
            <person name="Ruprecht R.M."/>
        </authorList>
    </citation>
    <scope>NUCLEOTIDE SEQUENCE</scope>
    <source>
        <strain evidence="1">Kingella_eburonensis</strain>
    </source>
</reference>
<evidence type="ECO:0000313" key="1">
    <source>
        <dbReference type="EMBL" id="SMQ13296.1"/>
    </source>
</evidence>
<dbReference type="EMBL" id="FXUV02000059">
    <property type="protein sequence ID" value="SNB81860.1"/>
    <property type="molecule type" value="Genomic_DNA"/>
</dbReference>
<organism evidence="1">
    <name type="scientific">Kingella negevensis</name>
    <dbReference type="NCBI Taxonomy" id="1522312"/>
    <lineage>
        <taxon>Bacteria</taxon>
        <taxon>Pseudomonadati</taxon>
        <taxon>Pseudomonadota</taxon>
        <taxon>Betaproteobacteria</taxon>
        <taxon>Neisseriales</taxon>
        <taxon>Neisseriaceae</taxon>
        <taxon>Kingella</taxon>
    </lineage>
</organism>
<evidence type="ECO:0000313" key="2">
    <source>
        <dbReference type="EMBL" id="SNB81860.1"/>
    </source>
</evidence>
<proteinExistence type="predicted"/>
<dbReference type="AlphaFoldDB" id="A0A238HJE8"/>
<keyword evidence="3" id="KW-1185">Reference proteome</keyword>